<dbReference type="InterPro" id="IPR033130">
    <property type="entry name" value="RNase_T2_His_AS_2"/>
</dbReference>
<dbReference type="InterPro" id="IPR036430">
    <property type="entry name" value="RNase_T2-like_sf"/>
</dbReference>
<evidence type="ECO:0000256" key="4">
    <source>
        <dbReference type="RuleBase" id="RU004328"/>
    </source>
</evidence>
<dbReference type="Gene3D" id="3.90.730.10">
    <property type="entry name" value="Ribonuclease T2-like"/>
    <property type="match status" value="1"/>
</dbReference>
<dbReference type="InterPro" id="IPR033697">
    <property type="entry name" value="Ribonuclease_T2_eukaryotic"/>
</dbReference>
<dbReference type="GO" id="GO:0006401">
    <property type="term" value="P:RNA catabolic process"/>
    <property type="evidence" value="ECO:0007669"/>
    <property type="project" value="UniProtKB-ARBA"/>
</dbReference>
<feature type="active site" evidence="3">
    <location>
        <position position="112"/>
    </location>
</feature>
<dbReference type="EMBL" id="AY814845">
    <property type="protein sequence ID" value="AAW26577.1"/>
    <property type="molecule type" value="mRNA"/>
</dbReference>
<keyword evidence="2" id="KW-1015">Disulfide bond</keyword>
<organism evidence="6">
    <name type="scientific">Schistosoma japonicum</name>
    <name type="common">Blood fluke</name>
    <dbReference type="NCBI Taxonomy" id="6182"/>
    <lineage>
        <taxon>Eukaryota</taxon>
        <taxon>Metazoa</taxon>
        <taxon>Spiralia</taxon>
        <taxon>Lophotrochozoa</taxon>
        <taxon>Platyhelminthes</taxon>
        <taxon>Trematoda</taxon>
        <taxon>Digenea</taxon>
        <taxon>Strigeidida</taxon>
        <taxon>Schistosomatoidea</taxon>
        <taxon>Schistosomatidae</taxon>
        <taxon>Schistosoma</taxon>
    </lineage>
</organism>
<feature type="signal peptide" evidence="5">
    <location>
        <begin position="1"/>
        <end position="22"/>
    </location>
</feature>
<dbReference type="PROSITE" id="PS00530">
    <property type="entry name" value="RNASE_T2_1"/>
    <property type="match status" value="1"/>
</dbReference>
<dbReference type="PANTHER" id="PTHR11240:SF22">
    <property type="entry name" value="RIBONUCLEASE T2"/>
    <property type="match status" value="1"/>
</dbReference>
<reference evidence="6" key="1">
    <citation type="submission" date="2004-11" db="EMBL/GenBank/DDBJ databases">
        <title>The full-length cDNA sequences of Schistosoma japonicum genes.</title>
        <authorList>
            <person name="Han Z."/>
        </authorList>
    </citation>
    <scope>NUCLEOTIDE SEQUENCE</scope>
</reference>
<reference evidence="6" key="2">
    <citation type="journal article" date="2006" name="PLoS Pathog.">
        <title>New perspectives on host-parasite interplay by comparative transcriptomic and proteomic analyses of Schistosoma japonicum.</title>
        <authorList>
            <person name="Liu F."/>
            <person name="Lu J."/>
            <person name="Hu W."/>
            <person name="Wang S.Y."/>
            <person name="Cui S.J."/>
            <person name="Chi M."/>
            <person name="Yan Q."/>
            <person name="Wang X.R."/>
            <person name="Song H.D."/>
            <person name="Xu X.N."/>
            <person name="Wang J.J."/>
            <person name="Zhang X.L."/>
            <person name="Zhang X."/>
            <person name="Wang Z.Q."/>
            <person name="Xue C.L."/>
            <person name="Brindley P.J."/>
            <person name="McManus D.P."/>
            <person name="Yang P.Y."/>
            <person name="Feng Z."/>
            <person name="Chen Z."/>
            <person name="Han Z.G."/>
        </authorList>
    </citation>
    <scope>NUCLEOTIDE SEQUENCE</scope>
</reference>
<feature type="active site" evidence="3">
    <location>
        <position position="59"/>
    </location>
</feature>
<evidence type="ECO:0000256" key="1">
    <source>
        <dbReference type="ARBA" id="ARBA00007469"/>
    </source>
</evidence>
<feature type="chain" id="PRO_5004254658" evidence="5">
    <location>
        <begin position="23"/>
        <end position="234"/>
    </location>
</feature>
<dbReference type="SUPFAM" id="SSF55895">
    <property type="entry name" value="Ribonuclease Rh-like"/>
    <property type="match status" value="1"/>
</dbReference>
<dbReference type="InterPro" id="IPR001568">
    <property type="entry name" value="RNase_T2-like"/>
</dbReference>
<dbReference type="PANTHER" id="PTHR11240">
    <property type="entry name" value="RIBONUCLEASE T2"/>
    <property type="match status" value="1"/>
</dbReference>
<keyword evidence="5" id="KW-0732">Signal</keyword>
<evidence type="ECO:0000313" key="6">
    <source>
        <dbReference type="EMBL" id="AAW26577.1"/>
    </source>
</evidence>
<dbReference type="AlphaFoldDB" id="Q5DC79"/>
<protein>
    <submittedName>
        <fullName evidence="6">SJCHGC05678 protein</fullName>
    </submittedName>
</protein>
<dbReference type="Pfam" id="PF00445">
    <property type="entry name" value="Ribonuclease_T2"/>
    <property type="match status" value="1"/>
</dbReference>
<comment type="similarity">
    <text evidence="1 4">Belongs to the RNase T2 family.</text>
</comment>
<dbReference type="GO" id="GO:0003723">
    <property type="term" value="F:RNA binding"/>
    <property type="evidence" value="ECO:0007669"/>
    <property type="project" value="InterPro"/>
</dbReference>
<sequence length="234" mass="27571">MRILWINSLILILFMIVHMSDSQKGGDWNYFVFTLTWPPTFCSYKKCKLPPGLNDFTIHGLWPSIWPGKQPTNCSAHSRFDIHRLQSIRNKLDYTWANLLNYENPTPFWEHEWYKHGQCGIENVLIRNELNYFNTAVELKEKLNLLTQLKSYGIQPNNSVVIEKSHFLNVLKQAYNVSAVVKCKSKRRKDKLTKLAEIRFCFNVKLQLIDCNFNDSGDNNECEHTFIFQQFNSQ</sequence>
<dbReference type="CDD" id="cd01061">
    <property type="entry name" value="RNase_T2_euk"/>
    <property type="match status" value="1"/>
</dbReference>
<accession>Q5DC79</accession>
<dbReference type="GO" id="GO:0033897">
    <property type="term" value="F:ribonuclease T2 activity"/>
    <property type="evidence" value="ECO:0007669"/>
    <property type="project" value="InterPro"/>
</dbReference>
<dbReference type="PROSITE" id="PS00531">
    <property type="entry name" value="RNASE_T2_2"/>
    <property type="match status" value="1"/>
</dbReference>
<proteinExistence type="evidence at transcript level"/>
<evidence type="ECO:0000256" key="3">
    <source>
        <dbReference type="PIRSR" id="PIRSR633697-1"/>
    </source>
</evidence>
<dbReference type="InterPro" id="IPR018188">
    <property type="entry name" value="RNase_T2_His_AS_1"/>
</dbReference>
<evidence type="ECO:0000256" key="5">
    <source>
        <dbReference type="SAM" id="SignalP"/>
    </source>
</evidence>
<name>Q5DC79_SCHJA</name>
<feature type="active site" evidence="3">
    <location>
        <position position="116"/>
    </location>
</feature>
<evidence type="ECO:0000256" key="2">
    <source>
        <dbReference type="ARBA" id="ARBA00023157"/>
    </source>
</evidence>